<protein>
    <submittedName>
        <fullName evidence="1">Uncharacterized protein</fullName>
    </submittedName>
</protein>
<dbReference type="EMBL" id="JAHRIQ010038799">
    <property type="protein sequence ID" value="MEQ2234142.1"/>
    <property type="molecule type" value="Genomic_DNA"/>
</dbReference>
<keyword evidence="2" id="KW-1185">Reference proteome</keyword>
<sequence length="104" mass="11559">MTIYLPIITICFGKNSSSQTGSILEAIAAGLVWHPVAPSGGGRTISSCYCHKLSCCLSDSKDRPHEKQNRVKLLICVPQNRQNATRLLSTLGHHERSRFYFRVS</sequence>
<name>A0ABV0TRQ3_9TELE</name>
<proteinExistence type="predicted"/>
<dbReference type="Proteomes" id="UP001482620">
    <property type="component" value="Unassembled WGS sequence"/>
</dbReference>
<gene>
    <name evidence="1" type="ORF">ILYODFUR_028953</name>
</gene>
<comment type="caution">
    <text evidence="1">The sequence shown here is derived from an EMBL/GenBank/DDBJ whole genome shotgun (WGS) entry which is preliminary data.</text>
</comment>
<evidence type="ECO:0000313" key="1">
    <source>
        <dbReference type="EMBL" id="MEQ2234142.1"/>
    </source>
</evidence>
<reference evidence="1 2" key="1">
    <citation type="submission" date="2021-06" db="EMBL/GenBank/DDBJ databases">
        <authorList>
            <person name="Palmer J.M."/>
        </authorList>
    </citation>
    <scope>NUCLEOTIDE SEQUENCE [LARGE SCALE GENOMIC DNA]</scope>
    <source>
        <strain evidence="2">if_2019</strain>
        <tissue evidence="1">Muscle</tissue>
    </source>
</reference>
<feature type="non-terminal residue" evidence="1">
    <location>
        <position position="104"/>
    </location>
</feature>
<evidence type="ECO:0000313" key="2">
    <source>
        <dbReference type="Proteomes" id="UP001482620"/>
    </source>
</evidence>
<organism evidence="1 2">
    <name type="scientific">Ilyodon furcidens</name>
    <name type="common">goldbreast splitfin</name>
    <dbReference type="NCBI Taxonomy" id="33524"/>
    <lineage>
        <taxon>Eukaryota</taxon>
        <taxon>Metazoa</taxon>
        <taxon>Chordata</taxon>
        <taxon>Craniata</taxon>
        <taxon>Vertebrata</taxon>
        <taxon>Euteleostomi</taxon>
        <taxon>Actinopterygii</taxon>
        <taxon>Neopterygii</taxon>
        <taxon>Teleostei</taxon>
        <taxon>Neoteleostei</taxon>
        <taxon>Acanthomorphata</taxon>
        <taxon>Ovalentaria</taxon>
        <taxon>Atherinomorphae</taxon>
        <taxon>Cyprinodontiformes</taxon>
        <taxon>Goodeidae</taxon>
        <taxon>Ilyodon</taxon>
    </lineage>
</organism>
<accession>A0ABV0TRQ3</accession>